<reference evidence="2" key="1">
    <citation type="journal article" date="2023" name="G3 (Bethesda)">
        <title>Genome assembly and association tests identify interacting loci associated with vigor, precocity, and sex in interspecific pistachio rootstocks.</title>
        <authorList>
            <person name="Palmer W."/>
            <person name="Jacygrad E."/>
            <person name="Sagayaradj S."/>
            <person name="Cavanaugh K."/>
            <person name="Han R."/>
            <person name="Bertier L."/>
            <person name="Beede B."/>
            <person name="Kafkas S."/>
            <person name="Golino D."/>
            <person name="Preece J."/>
            <person name="Michelmore R."/>
        </authorList>
    </citation>
    <scope>NUCLEOTIDE SEQUENCE [LARGE SCALE GENOMIC DNA]</scope>
</reference>
<accession>A0ACC0X3N6</accession>
<name>A0ACC0X3N6_9ROSI</name>
<comment type="caution">
    <text evidence="1">The sequence shown here is derived from an EMBL/GenBank/DDBJ whole genome shotgun (WGS) entry which is preliminary data.</text>
</comment>
<dbReference type="Proteomes" id="UP001163603">
    <property type="component" value="Chromosome 14"/>
</dbReference>
<keyword evidence="2" id="KW-1185">Reference proteome</keyword>
<proteinExistence type="predicted"/>
<sequence>MGEVADGSCVEELDIHNQTISKSAQQDHQQVVTINESTTETQCTRSYSTASLGINDEVVLNPQPQDAWLPITESRNGNVCSSVFHLISSGIGFQALSLPIALATLGWTWGIISLSLAYTWQLYTIWLLVQLAESVPGTRYSRYLHLSIAAFGPKLGKLLALFPVMYLSGGSCVMLIITAGGYMETFYKILSGDEAMSFSGILCFLVFTYIAITIAQSPNLNSITKVSMLGAITGIASSTLIWALPISKGKPSGVSYQPREMGESGMVKFGGIFNAIGIIVLAFRGHNLVLEIQGTLPSNQNHKSSKPMWRGVIISYLIIAMCLFPLAIAGFWAYGNQIQTNGGMLQAYLQVHGDNTSKYVMGLIYLLVLINCLTTFNIYAIPVFDNLEMRYTLVKKKRCPDWVRVGFRLFFGGLAFFLAVAFPFLKSLSALIGGIAFPLTYVYPCFMYIFIKKTRPNGAIWWINLGLGCLGTILSVLLVVAALWNLATKGLNANFFRP</sequence>
<gene>
    <name evidence="1" type="ORF">Pint_34191</name>
</gene>
<evidence type="ECO:0000313" key="1">
    <source>
        <dbReference type="EMBL" id="KAJ0010110.1"/>
    </source>
</evidence>
<organism evidence="1 2">
    <name type="scientific">Pistacia integerrima</name>
    <dbReference type="NCBI Taxonomy" id="434235"/>
    <lineage>
        <taxon>Eukaryota</taxon>
        <taxon>Viridiplantae</taxon>
        <taxon>Streptophyta</taxon>
        <taxon>Embryophyta</taxon>
        <taxon>Tracheophyta</taxon>
        <taxon>Spermatophyta</taxon>
        <taxon>Magnoliopsida</taxon>
        <taxon>eudicotyledons</taxon>
        <taxon>Gunneridae</taxon>
        <taxon>Pentapetalae</taxon>
        <taxon>rosids</taxon>
        <taxon>malvids</taxon>
        <taxon>Sapindales</taxon>
        <taxon>Anacardiaceae</taxon>
        <taxon>Pistacia</taxon>
    </lineage>
</organism>
<dbReference type="EMBL" id="CM047749">
    <property type="protein sequence ID" value="KAJ0010110.1"/>
    <property type="molecule type" value="Genomic_DNA"/>
</dbReference>
<evidence type="ECO:0000313" key="2">
    <source>
        <dbReference type="Proteomes" id="UP001163603"/>
    </source>
</evidence>
<protein>
    <submittedName>
        <fullName evidence="1">Uncharacterized protein</fullName>
    </submittedName>
</protein>